<organism evidence="2 3">
    <name type="scientific">Bacillus manliponensis</name>
    <dbReference type="NCBI Taxonomy" id="574376"/>
    <lineage>
        <taxon>Bacteria</taxon>
        <taxon>Bacillati</taxon>
        <taxon>Bacillota</taxon>
        <taxon>Bacilli</taxon>
        <taxon>Bacillales</taxon>
        <taxon>Bacillaceae</taxon>
        <taxon>Bacillus</taxon>
        <taxon>Bacillus cereus group</taxon>
    </lineage>
</organism>
<keyword evidence="3" id="KW-1185">Reference proteome</keyword>
<evidence type="ECO:0000313" key="3">
    <source>
        <dbReference type="Proteomes" id="UP000027822"/>
    </source>
</evidence>
<dbReference type="EMBL" id="JOTN01000033">
    <property type="protein sequence ID" value="KEK17298.1"/>
    <property type="molecule type" value="Genomic_DNA"/>
</dbReference>
<evidence type="ECO:0000259" key="1">
    <source>
        <dbReference type="PROSITE" id="PS50943"/>
    </source>
</evidence>
<dbReference type="SMART" id="SM00530">
    <property type="entry name" value="HTH_XRE"/>
    <property type="match status" value="1"/>
</dbReference>
<proteinExistence type="predicted"/>
<dbReference type="OrthoDB" id="2921231at2"/>
<dbReference type="InterPro" id="IPR001387">
    <property type="entry name" value="Cro/C1-type_HTH"/>
</dbReference>
<dbReference type="eggNOG" id="COG1476">
    <property type="taxonomic scope" value="Bacteria"/>
</dbReference>
<protein>
    <submittedName>
        <fullName evidence="2">Transcriptional regulator</fullName>
    </submittedName>
</protein>
<feature type="domain" description="HTH cro/C1-type" evidence="1">
    <location>
        <begin position="5"/>
        <end position="58"/>
    </location>
</feature>
<dbReference type="STRING" id="574376.BAMA_15830"/>
<evidence type="ECO:0000313" key="2">
    <source>
        <dbReference type="EMBL" id="KEK17298.1"/>
    </source>
</evidence>
<dbReference type="PROSITE" id="PS50943">
    <property type="entry name" value="HTH_CROC1"/>
    <property type="match status" value="1"/>
</dbReference>
<accession>A0A073K4T9</accession>
<gene>
    <name evidence="2" type="ORF">BAMA_15830</name>
</gene>
<reference evidence="2 3" key="1">
    <citation type="submission" date="2014-06" db="EMBL/GenBank/DDBJ databases">
        <title>Draft genome sequence of Bacillus manliponensis JCM 15802 (MCCC 1A00708).</title>
        <authorList>
            <person name="Lai Q."/>
            <person name="Liu Y."/>
            <person name="Shao Z."/>
        </authorList>
    </citation>
    <scope>NUCLEOTIDE SEQUENCE [LARGE SCALE GENOMIC DNA]</scope>
    <source>
        <strain evidence="2 3">JCM 15802</strain>
    </source>
</reference>
<sequence length="69" mass="7774">MKSELKEILDKKGIKYTHVAKKAGISNSAMTNLIKGGFPTLPVAYKIARVLEMKLEDIWIEENHEDNSS</sequence>
<dbReference type="AlphaFoldDB" id="A0A073K4T9"/>
<comment type="caution">
    <text evidence="2">The sequence shown here is derived from an EMBL/GenBank/DDBJ whole genome shotgun (WGS) entry which is preliminary data.</text>
</comment>
<dbReference type="InterPro" id="IPR010982">
    <property type="entry name" value="Lambda_DNA-bd_dom_sf"/>
</dbReference>
<dbReference type="Pfam" id="PF13443">
    <property type="entry name" value="HTH_26"/>
    <property type="match status" value="1"/>
</dbReference>
<dbReference type="CDD" id="cd00093">
    <property type="entry name" value="HTH_XRE"/>
    <property type="match status" value="1"/>
</dbReference>
<dbReference type="RefSeq" id="WP_034643660.1">
    <property type="nucleotide sequence ID" value="NZ_CBCSJC010000027.1"/>
</dbReference>
<name>A0A073K4T9_9BACI</name>
<dbReference type="Gene3D" id="1.10.260.40">
    <property type="entry name" value="lambda repressor-like DNA-binding domains"/>
    <property type="match status" value="1"/>
</dbReference>
<dbReference type="SUPFAM" id="SSF47413">
    <property type="entry name" value="lambda repressor-like DNA-binding domains"/>
    <property type="match status" value="1"/>
</dbReference>
<dbReference type="GO" id="GO:0003677">
    <property type="term" value="F:DNA binding"/>
    <property type="evidence" value="ECO:0007669"/>
    <property type="project" value="InterPro"/>
</dbReference>
<dbReference type="Proteomes" id="UP000027822">
    <property type="component" value="Unassembled WGS sequence"/>
</dbReference>